<feature type="transmembrane region" description="Helical" evidence="7">
    <location>
        <begin position="254"/>
        <end position="275"/>
    </location>
</feature>
<protein>
    <recommendedName>
        <fullName evidence="8">Peptidase M48 domain-containing protein</fullName>
    </recommendedName>
</protein>
<dbReference type="EMBL" id="JRYR02000001">
    <property type="protein sequence ID" value="OHX67203.1"/>
    <property type="molecule type" value="Genomic_DNA"/>
</dbReference>
<keyword evidence="5 6" id="KW-0482">Metalloprotease</keyword>
<evidence type="ECO:0000256" key="2">
    <source>
        <dbReference type="ARBA" id="ARBA00022723"/>
    </source>
</evidence>
<dbReference type="Pfam" id="PF01435">
    <property type="entry name" value="Peptidase_M48"/>
    <property type="match status" value="1"/>
</dbReference>
<keyword evidence="1 6" id="KW-0645">Protease</keyword>
<evidence type="ECO:0000256" key="7">
    <source>
        <dbReference type="SAM" id="Phobius"/>
    </source>
</evidence>
<proteinExistence type="inferred from homology"/>
<evidence type="ECO:0000256" key="6">
    <source>
        <dbReference type="RuleBase" id="RU003983"/>
    </source>
</evidence>
<dbReference type="CDD" id="cd07332">
    <property type="entry name" value="M48C_Oma1_like"/>
    <property type="match status" value="1"/>
</dbReference>
<reference evidence="9 10" key="1">
    <citation type="journal article" date="2012" name="Int. J. Syst. Evol. Microbiol.">
        <title>Flammeovirga pacifica sp. nov., isolated from deep-sea sediment.</title>
        <authorList>
            <person name="Xu H."/>
            <person name="Fu Y."/>
            <person name="Yang N."/>
            <person name="Ding Z."/>
            <person name="Lai Q."/>
            <person name="Zeng R."/>
        </authorList>
    </citation>
    <scope>NUCLEOTIDE SEQUENCE [LARGE SCALE GENOMIC DNA]</scope>
    <source>
        <strain evidence="10">DSM 24597 / LMG 26175 / WPAGA1</strain>
    </source>
</reference>
<gene>
    <name evidence="9" type="ORF">NH26_13060</name>
</gene>
<dbReference type="RefSeq" id="WP_044225671.1">
    <property type="nucleotide sequence ID" value="NZ_JRYR02000001.1"/>
</dbReference>
<dbReference type="Proteomes" id="UP000179797">
    <property type="component" value="Unassembled WGS sequence"/>
</dbReference>
<evidence type="ECO:0000259" key="8">
    <source>
        <dbReference type="Pfam" id="PF01435"/>
    </source>
</evidence>
<dbReference type="Gene3D" id="3.30.2010.10">
    <property type="entry name" value="Metalloproteases ('zincins'), catalytic domain"/>
    <property type="match status" value="1"/>
</dbReference>
<comment type="similarity">
    <text evidence="6">Belongs to the peptidase M48 family.</text>
</comment>
<comment type="cofactor">
    <cofactor evidence="6">
        <name>Zn(2+)</name>
        <dbReference type="ChEBI" id="CHEBI:29105"/>
    </cofactor>
    <text evidence="6">Binds 1 zinc ion per subunit.</text>
</comment>
<dbReference type="InterPro" id="IPR051156">
    <property type="entry name" value="Mito/Outer_Membr_Metalloprot"/>
</dbReference>
<evidence type="ECO:0000313" key="9">
    <source>
        <dbReference type="EMBL" id="OHX67203.1"/>
    </source>
</evidence>
<keyword evidence="7" id="KW-1133">Transmembrane helix</keyword>
<accession>A0A1S1Z201</accession>
<keyword evidence="4 6" id="KW-0862">Zinc</keyword>
<evidence type="ECO:0000256" key="3">
    <source>
        <dbReference type="ARBA" id="ARBA00022801"/>
    </source>
</evidence>
<dbReference type="PANTHER" id="PTHR22726:SF1">
    <property type="entry name" value="METALLOENDOPEPTIDASE OMA1, MITOCHONDRIAL"/>
    <property type="match status" value="1"/>
</dbReference>
<organism evidence="9 10">
    <name type="scientific">Flammeovirga pacifica</name>
    <dbReference type="NCBI Taxonomy" id="915059"/>
    <lineage>
        <taxon>Bacteria</taxon>
        <taxon>Pseudomonadati</taxon>
        <taxon>Bacteroidota</taxon>
        <taxon>Cytophagia</taxon>
        <taxon>Cytophagales</taxon>
        <taxon>Flammeovirgaceae</taxon>
        <taxon>Flammeovirga</taxon>
    </lineage>
</organism>
<dbReference type="InterPro" id="IPR001915">
    <property type="entry name" value="Peptidase_M48"/>
</dbReference>
<keyword evidence="7" id="KW-0472">Membrane</keyword>
<dbReference type="GO" id="GO:0016020">
    <property type="term" value="C:membrane"/>
    <property type="evidence" value="ECO:0007669"/>
    <property type="project" value="TreeGrafter"/>
</dbReference>
<feature type="transmembrane region" description="Helical" evidence="7">
    <location>
        <begin position="111"/>
        <end position="132"/>
    </location>
</feature>
<dbReference type="OrthoDB" id="9810445at2"/>
<evidence type="ECO:0000256" key="4">
    <source>
        <dbReference type="ARBA" id="ARBA00022833"/>
    </source>
</evidence>
<feature type="domain" description="Peptidase M48" evidence="8">
    <location>
        <begin position="179"/>
        <end position="350"/>
    </location>
</feature>
<name>A0A1S1Z201_FLAPC</name>
<dbReference type="PANTHER" id="PTHR22726">
    <property type="entry name" value="METALLOENDOPEPTIDASE OMA1"/>
    <property type="match status" value="1"/>
</dbReference>
<dbReference type="GO" id="GO:0046872">
    <property type="term" value="F:metal ion binding"/>
    <property type="evidence" value="ECO:0007669"/>
    <property type="project" value="UniProtKB-KW"/>
</dbReference>
<keyword evidence="3 6" id="KW-0378">Hydrolase</keyword>
<dbReference type="AlphaFoldDB" id="A0A1S1Z201"/>
<dbReference type="GO" id="GO:0004222">
    <property type="term" value="F:metalloendopeptidase activity"/>
    <property type="evidence" value="ECO:0007669"/>
    <property type="project" value="InterPro"/>
</dbReference>
<keyword evidence="2" id="KW-0479">Metal-binding</keyword>
<dbReference type="GO" id="GO:0051603">
    <property type="term" value="P:proteolysis involved in protein catabolic process"/>
    <property type="evidence" value="ECO:0007669"/>
    <property type="project" value="TreeGrafter"/>
</dbReference>
<sequence length="379" mass="42965">MPTITNKTNSTTYKAILIHPQLPTGRQQGDVRFGSQKIDIQAGDFYYHIPFADLEIEAGGASGQFIFFKSRKEKEVSIYTKDKSILKDDFLISDPRFREHIKDTKFVLNSLYRGVALVLGICILMSTCFYLFKDNIVRKGAENVPISWEEQIGEELFESIYEEYTFIENDSLIAVLGEELQPLINQVEAEGFNIELYLVEDASINAFALPGGKVVINSGLIKNASSWDEVAGVMAHEISHVSLRHHIRGAIDKIGFFSIVYLFFGDGSAIMATLANTMFEIQTSAYSRTLEKEADIKGVEYLQQSRINPEGMIQFFEMLDEKNEMTSMDSLMSFISTHPSTPDRIIHLKEQIIDNKENNYISFQSNYNDFKEGVLLTTN</sequence>
<dbReference type="STRING" id="915059.NH26_13060"/>
<comment type="caution">
    <text evidence="9">The sequence shown here is derived from an EMBL/GenBank/DDBJ whole genome shotgun (WGS) entry which is preliminary data.</text>
</comment>
<evidence type="ECO:0000313" key="10">
    <source>
        <dbReference type="Proteomes" id="UP000179797"/>
    </source>
</evidence>
<keyword evidence="7" id="KW-0812">Transmembrane</keyword>
<keyword evidence="10" id="KW-1185">Reference proteome</keyword>
<evidence type="ECO:0000256" key="5">
    <source>
        <dbReference type="ARBA" id="ARBA00023049"/>
    </source>
</evidence>
<evidence type="ECO:0000256" key="1">
    <source>
        <dbReference type="ARBA" id="ARBA00022670"/>
    </source>
</evidence>